<dbReference type="EMBL" id="JAUEDK010000038">
    <property type="protein sequence ID" value="MDN0076650.1"/>
    <property type="molecule type" value="Genomic_DNA"/>
</dbReference>
<organism evidence="2 3">
    <name type="scientific">Crenobacter oryzisoli</name>
    <dbReference type="NCBI Taxonomy" id="3056844"/>
    <lineage>
        <taxon>Bacteria</taxon>
        <taxon>Pseudomonadati</taxon>
        <taxon>Pseudomonadota</taxon>
        <taxon>Betaproteobacteria</taxon>
        <taxon>Neisseriales</taxon>
        <taxon>Neisseriaceae</taxon>
        <taxon>Crenobacter</taxon>
    </lineage>
</organism>
<evidence type="ECO:0000313" key="3">
    <source>
        <dbReference type="Proteomes" id="UP001168540"/>
    </source>
</evidence>
<gene>
    <name evidence="2" type="ORF">QU481_17440</name>
</gene>
<dbReference type="PIRSF" id="PIRSF005276">
    <property type="entry name" value="SspB"/>
    <property type="match status" value="1"/>
</dbReference>
<dbReference type="Gene3D" id="2.30.30.220">
    <property type="entry name" value="SspB-like"/>
    <property type="match status" value="1"/>
</dbReference>
<keyword evidence="3" id="KW-1185">Reference proteome</keyword>
<dbReference type="PANTHER" id="PTHR37486">
    <property type="entry name" value="STRINGENT STARVATION PROTEIN B"/>
    <property type="match status" value="1"/>
</dbReference>
<accession>A0ABT7XS85</accession>
<dbReference type="Proteomes" id="UP001168540">
    <property type="component" value="Unassembled WGS sequence"/>
</dbReference>
<evidence type="ECO:0000256" key="1">
    <source>
        <dbReference type="SAM" id="MobiDB-lite"/>
    </source>
</evidence>
<sequence>MSGSTKPYLIRALYEWCCDNGHTPYVVVWVDEHTDVPREFVKNNEIVLNIGPGATKNLHIDNQWLSFSARFGGVARELWVPVGNVMSIFARETGEGMGFEVEKTEPTPPVREPVALKPVESGPVPATSGTTPDGDPPPRPSGRPSLRIVK</sequence>
<dbReference type="PANTHER" id="PTHR37486:SF1">
    <property type="entry name" value="STRINGENT STARVATION PROTEIN B"/>
    <property type="match status" value="1"/>
</dbReference>
<dbReference type="Pfam" id="PF04386">
    <property type="entry name" value="SspB"/>
    <property type="match status" value="1"/>
</dbReference>
<proteinExistence type="predicted"/>
<dbReference type="InterPro" id="IPR036760">
    <property type="entry name" value="SspB-like_sf"/>
</dbReference>
<dbReference type="RefSeq" id="WP_289831302.1">
    <property type="nucleotide sequence ID" value="NZ_JAUEDK010000038.1"/>
</dbReference>
<keyword evidence="2" id="KW-0645">Protease</keyword>
<protein>
    <submittedName>
        <fullName evidence="2">ClpXP protease specificity-enhancing factor</fullName>
    </submittedName>
</protein>
<dbReference type="SUPFAM" id="SSF101738">
    <property type="entry name" value="SspB-like"/>
    <property type="match status" value="1"/>
</dbReference>
<dbReference type="GO" id="GO:0006508">
    <property type="term" value="P:proteolysis"/>
    <property type="evidence" value="ECO:0007669"/>
    <property type="project" value="UniProtKB-KW"/>
</dbReference>
<evidence type="ECO:0000313" key="2">
    <source>
        <dbReference type="EMBL" id="MDN0076650.1"/>
    </source>
</evidence>
<reference evidence="2" key="1">
    <citation type="submission" date="2023-06" db="EMBL/GenBank/DDBJ databases">
        <authorList>
            <person name="Zhang S."/>
        </authorList>
    </citation>
    <scope>NUCLEOTIDE SEQUENCE</scope>
    <source>
        <strain evidence="2">SG2303</strain>
    </source>
</reference>
<keyword evidence="2" id="KW-0378">Hydrolase</keyword>
<dbReference type="GO" id="GO:0008233">
    <property type="term" value="F:peptidase activity"/>
    <property type="evidence" value="ECO:0007669"/>
    <property type="project" value="UniProtKB-KW"/>
</dbReference>
<dbReference type="NCBIfam" id="NF008769">
    <property type="entry name" value="PRK11798.2-5"/>
    <property type="match status" value="1"/>
</dbReference>
<name>A0ABT7XS85_9NEIS</name>
<feature type="region of interest" description="Disordered" evidence="1">
    <location>
        <begin position="99"/>
        <end position="150"/>
    </location>
</feature>
<dbReference type="InterPro" id="IPR007481">
    <property type="entry name" value="SspB"/>
</dbReference>
<comment type="caution">
    <text evidence="2">The sequence shown here is derived from an EMBL/GenBank/DDBJ whole genome shotgun (WGS) entry which is preliminary data.</text>
</comment>